<evidence type="ECO:0000313" key="1">
    <source>
        <dbReference type="EMBL" id="TWI88716.1"/>
    </source>
</evidence>
<evidence type="ECO:0000313" key="2">
    <source>
        <dbReference type="Proteomes" id="UP000316778"/>
    </source>
</evidence>
<comment type="caution">
    <text evidence="1">The sequence shown here is derived from an EMBL/GenBank/DDBJ whole genome shotgun (WGS) entry which is preliminary data.</text>
</comment>
<dbReference type="Proteomes" id="UP000316778">
    <property type="component" value="Unassembled WGS sequence"/>
</dbReference>
<dbReference type="AlphaFoldDB" id="A0A562T6K4"/>
<gene>
    <name evidence="1" type="ORF">LX66_2802</name>
</gene>
<reference evidence="1 2" key="1">
    <citation type="journal article" date="2013" name="Stand. Genomic Sci.">
        <title>Genomic Encyclopedia of Type Strains, Phase I: The one thousand microbial genomes (KMG-I) project.</title>
        <authorList>
            <person name="Kyrpides N.C."/>
            <person name="Woyke T."/>
            <person name="Eisen J.A."/>
            <person name="Garrity G."/>
            <person name="Lilburn T.G."/>
            <person name="Beck B.J."/>
            <person name="Whitman W.B."/>
            <person name="Hugenholtz P."/>
            <person name="Klenk H.P."/>
        </authorList>
    </citation>
    <scope>NUCLEOTIDE SEQUENCE [LARGE SCALE GENOMIC DNA]</scope>
    <source>
        <strain evidence="1 2">DSM 13484</strain>
    </source>
</reference>
<name>A0A562T6K4_CHIJA</name>
<accession>A0A562T6K4</accession>
<dbReference type="OrthoDB" id="646335at2"/>
<protein>
    <submittedName>
        <fullName evidence="1">Uncharacterized protein</fullName>
    </submittedName>
</protein>
<organism evidence="1 2">
    <name type="scientific">Chitinophaga japonensis</name>
    <name type="common">Flexibacter japonensis</name>
    <dbReference type="NCBI Taxonomy" id="104662"/>
    <lineage>
        <taxon>Bacteria</taxon>
        <taxon>Pseudomonadati</taxon>
        <taxon>Bacteroidota</taxon>
        <taxon>Chitinophagia</taxon>
        <taxon>Chitinophagales</taxon>
        <taxon>Chitinophagaceae</taxon>
        <taxon>Chitinophaga</taxon>
    </lineage>
</organism>
<keyword evidence="2" id="KW-1185">Reference proteome</keyword>
<sequence>MKNELPPVTATYFITLIKSYLQGARTRQEIMDETADLLELSLPGEPTPANITNLLIITASKINPSFYQDIVDQVSQASDTTPTRNGLLHHLETCVNGDISPEDLLEWATTWQDEEEPGVAYFEDPAVEYCCLLWLPAQKERLSRKLLAQALEIFHLNCGNPLKEKIALVLLSEQEQQRFLFFLRDYADHRKTAEELDLYLLRKFGMDHRNFPYMPELVQVAHKQAQLEDLLKKARLINNE</sequence>
<dbReference type="EMBL" id="VLLG01000003">
    <property type="protein sequence ID" value="TWI88716.1"/>
    <property type="molecule type" value="Genomic_DNA"/>
</dbReference>
<dbReference type="RefSeq" id="WP_145714471.1">
    <property type="nucleotide sequence ID" value="NZ_BAAAFY010000001.1"/>
</dbReference>
<proteinExistence type="predicted"/>